<name>A0ABV9QGZ6_9BURK</name>
<gene>
    <name evidence="2" type="ORF">ACFO6X_13745</name>
</gene>
<dbReference type="Gene3D" id="1.20.5.340">
    <property type="match status" value="1"/>
</dbReference>
<evidence type="ECO:0000313" key="3">
    <source>
        <dbReference type="Proteomes" id="UP001596001"/>
    </source>
</evidence>
<evidence type="ECO:0000256" key="1">
    <source>
        <dbReference type="SAM" id="MobiDB-lite"/>
    </source>
</evidence>
<dbReference type="Proteomes" id="UP001596001">
    <property type="component" value="Unassembled WGS sequence"/>
</dbReference>
<feature type="region of interest" description="Disordered" evidence="1">
    <location>
        <begin position="612"/>
        <end position="667"/>
    </location>
</feature>
<proteinExistence type="predicted"/>
<comment type="caution">
    <text evidence="2">The sequence shown here is derived from an EMBL/GenBank/DDBJ whole genome shotgun (WGS) entry which is preliminary data.</text>
</comment>
<accession>A0ABV9QGZ6</accession>
<organism evidence="2 3">
    <name type="scientific">Giesbergeria sinuosa</name>
    <dbReference type="NCBI Taxonomy" id="80883"/>
    <lineage>
        <taxon>Bacteria</taxon>
        <taxon>Pseudomonadati</taxon>
        <taxon>Pseudomonadota</taxon>
        <taxon>Betaproteobacteria</taxon>
        <taxon>Burkholderiales</taxon>
        <taxon>Comamonadaceae</taxon>
        <taxon>Giesbergeria</taxon>
    </lineage>
</organism>
<dbReference type="EMBL" id="JBHSHJ010000013">
    <property type="protein sequence ID" value="MFC4790044.1"/>
    <property type="molecule type" value="Genomic_DNA"/>
</dbReference>
<sequence>MAILTFATVLKRLPCPDTNRDGLEDCGGGTQKGWLPSLTLSLAGADAGVDVGQLRYLIQRGGGAFDLTVLDDAWRPLEYDDTGKTFASMSASNGALTLADLCQRLNEGGKASYTAGMAEVRSTPVRTVAYALVHPGINDADGDGSLFDGVNASADSAVEDPIRRPLLASYNDIVLEKSFANLYSTFHCQTLIDSINTVALGLDVVQQVEDLRQDNIDSAKRAVAFAALGAGITAIETTSTAMEAGSDGGNAAAEWATCAASLGLAVNACAAAPQHTTTATVLTAGVIAANVVSIGLNVTAAVMAGNALALADSSKPASSLSCPAVDMSQAVNAAKAEWDTAKTDKQTISTKITQKQTDLAIANTAKTNAMNTLWAQVRSFGSTTTIDNRIQTVFDAASNWQTQSSSVSAASLRVTNYQTAVTSWDNQITSYTNKIANRTTMITQLQGEIATLDAQIAATTNPSTKESLQKQRLEKTSELTLLNDPATLQSEYNKAVVEKTNAQNNLNTAQSDLIAAQSSLGSAQTSYQSAYNSLLNAGRYSILNASGAVIATGCSTSSSGICQAGDTSTYSGINAALRDLFGTSTTSPDPDGKYLLPSKIEKEIAALQAQLDKASDRETNAKSQYDTLKAQADNPPPCNITGSGVTPMSPNAAENILKTVDQKGGTR</sequence>
<reference evidence="3" key="1">
    <citation type="journal article" date="2019" name="Int. J. Syst. Evol. Microbiol.">
        <title>The Global Catalogue of Microorganisms (GCM) 10K type strain sequencing project: providing services to taxonomists for standard genome sequencing and annotation.</title>
        <authorList>
            <consortium name="The Broad Institute Genomics Platform"/>
            <consortium name="The Broad Institute Genome Sequencing Center for Infectious Disease"/>
            <person name="Wu L."/>
            <person name="Ma J."/>
        </authorList>
    </citation>
    <scope>NUCLEOTIDE SEQUENCE [LARGE SCALE GENOMIC DNA]</scope>
    <source>
        <strain evidence="3">CCUG 49452</strain>
    </source>
</reference>
<evidence type="ECO:0000313" key="2">
    <source>
        <dbReference type="EMBL" id="MFC4790044.1"/>
    </source>
</evidence>
<protein>
    <submittedName>
        <fullName evidence="2">Uncharacterized protein</fullName>
    </submittedName>
</protein>
<keyword evidence="3" id="KW-1185">Reference proteome</keyword>
<feature type="compositionally biased region" description="Polar residues" evidence="1">
    <location>
        <begin position="640"/>
        <end position="649"/>
    </location>
</feature>
<dbReference type="RefSeq" id="WP_382434015.1">
    <property type="nucleotide sequence ID" value="NZ_JBHSHJ010000013.1"/>
</dbReference>